<evidence type="ECO:0000313" key="3">
    <source>
        <dbReference type="Proteomes" id="UP000305848"/>
    </source>
</evidence>
<keyword evidence="3" id="KW-1185">Reference proteome</keyword>
<reference evidence="2 3" key="1">
    <citation type="submission" date="2019-05" db="EMBL/GenBank/DDBJ databases">
        <title>Panacibacter sp. strain 17mud1-8 Genome sequencing and assembly.</title>
        <authorList>
            <person name="Chhetri G."/>
        </authorList>
    </citation>
    <scope>NUCLEOTIDE SEQUENCE [LARGE SCALE GENOMIC DNA]</scope>
    <source>
        <strain evidence="2 3">17mud1-8</strain>
    </source>
</reference>
<sequence>MKKIYIVAFGLLTAMSAFSQEQNSDRNSSDYGELKGGFKQENIFVGGSLSLGFGSGQFTVGGSPEIGYSFNNWLDAGLGLNLIYTSIASNTFYNPTDTKLRQLNYGGGPFIRVYPVSFLFLQGQFEENWTKVKVKQDMYSYKQTVNAPSLIAGIGYTQRVVGQGGYYFMVGLDLLKNQYSPYVAENSVGQLVAQPIIRAGFNFYLKPSKGAARESRYQGNHTL</sequence>
<comment type="caution">
    <text evidence="2">The sequence shown here is derived from an EMBL/GenBank/DDBJ whole genome shotgun (WGS) entry which is preliminary data.</text>
</comment>
<evidence type="ECO:0000256" key="1">
    <source>
        <dbReference type="SAM" id="SignalP"/>
    </source>
</evidence>
<dbReference type="AlphaFoldDB" id="A0A4V6XAS7"/>
<organism evidence="2 3">
    <name type="scientific">Ilyomonas limi</name>
    <dbReference type="NCBI Taxonomy" id="2575867"/>
    <lineage>
        <taxon>Bacteria</taxon>
        <taxon>Pseudomonadati</taxon>
        <taxon>Bacteroidota</taxon>
        <taxon>Chitinophagia</taxon>
        <taxon>Chitinophagales</taxon>
        <taxon>Chitinophagaceae</taxon>
        <taxon>Ilyomonas</taxon>
    </lineage>
</organism>
<dbReference type="Proteomes" id="UP000305848">
    <property type="component" value="Unassembled WGS sequence"/>
</dbReference>
<name>A0A4V6XAS7_9BACT</name>
<dbReference type="OrthoDB" id="1098580at2"/>
<evidence type="ECO:0008006" key="4">
    <source>
        <dbReference type="Google" id="ProtNLM"/>
    </source>
</evidence>
<accession>A0A4V6XAS7</accession>
<proteinExistence type="predicted"/>
<protein>
    <recommendedName>
        <fullName evidence="4">Outer membrane protein beta-barrel domain-containing protein</fullName>
    </recommendedName>
</protein>
<dbReference type="RefSeq" id="WP_137263422.1">
    <property type="nucleotide sequence ID" value="NZ_SZQL01000019.1"/>
</dbReference>
<feature type="chain" id="PRO_5020651452" description="Outer membrane protein beta-barrel domain-containing protein" evidence="1">
    <location>
        <begin position="20"/>
        <end position="223"/>
    </location>
</feature>
<gene>
    <name evidence="2" type="ORF">FC093_19130</name>
</gene>
<keyword evidence="1" id="KW-0732">Signal</keyword>
<dbReference type="EMBL" id="SZQL01000019">
    <property type="protein sequence ID" value="TKK65653.1"/>
    <property type="molecule type" value="Genomic_DNA"/>
</dbReference>
<feature type="signal peptide" evidence="1">
    <location>
        <begin position="1"/>
        <end position="19"/>
    </location>
</feature>
<evidence type="ECO:0000313" key="2">
    <source>
        <dbReference type="EMBL" id="TKK65653.1"/>
    </source>
</evidence>